<evidence type="ECO:0000256" key="1">
    <source>
        <dbReference type="SAM" id="SignalP"/>
    </source>
</evidence>
<feature type="chain" id="PRO_5032457050" evidence="1">
    <location>
        <begin position="27"/>
        <end position="73"/>
    </location>
</feature>
<organism evidence="2 3">
    <name type="scientific">Rotaria sordida</name>
    <dbReference type="NCBI Taxonomy" id="392033"/>
    <lineage>
        <taxon>Eukaryota</taxon>
        <taxon>Metazoa</taxon>
        <taxon>Spiralia</taxon>
        <taxon>Gnathifera</taxon>
        <taxon>Rotifera</taxon>
        <taxon>Eurotatoria</taxon>
        <taxon>Bdelloidea</taxon>
        <taxon>Philodinida</taxon>
        <taxon>Philodinidae</taxon>
        <taxon>Rotaria</taxon>
    </lineage>
</organism>
<comment type="caution">
    <text evidence="2">The sequence shown here is derived from an EMBL/GenBank/DDBJ whole genome shotgun (WGS) entry which is preliminary data.</text>
</comment>
<dbReference type="Proteomes" id="UP000663874">
    <property type="component" value="Unassembled WGS sequence"/>
</dbReference>
<feature type="non-terminal residue" evidence="2">
    <location>
        <position position="73"/>
    </location>
</feature>
<sequence length="73" mass="8586">MIIHRYHRSLFKILMFFGLPYSTTMATKSNHNNYQLLEKLVGYENRKNDVLFFPNSIQSSSNSIVYYFGGDVQ</sequence>
<dbReference type="AlphaFoldDB" id="A0A819YNA5"/>
<keyword evidence="1" id="KW-0732">Signal</keyword>
<accession>A0A819YNA5</accession>
<protein>
    <submittedName>
        <fullName evidence="2">Uncharacterized protein</fullName>
    </submittedName>
</protein>
<proteinExistence type="predicted"/>
<reference evidence="2" key="1">
    <citation type="submission" date="2021-02" db="EMBL/GenBank/DDBJ databases">
        <authorList>
            <person name="Nowell W R."/>
        </authorList>
    </citation>
    <scope>NUCLEOTIDE SEQUENCE</scope>
</reference>
<dbReference type="EMBL" id="CAJOBE010012864">
    <property type="protein sequence ID" value="CAF4156171.1"/>
    <property type="molecule type" value="Genomic_DNA"/>
</dbReference>
<gene>
    <name evidence="2" type="ORF">FNK824_LOCUS33948</name>
</gene>
<evidence type="ECO:0000313" key="2">
    <source>
        <dbReference type="EMBL" id="CAF4156171.1"/>
    </source>
</evidence>
<evidence type="ECO:0000313" key="3">
    <source>
        <dbReference type="Proteomes" id="UP000663874"/>
    </source>
</evidence>
<name>A0A819YNA5_9BILA</name>
<feature type="signal peptide" evidence="1">
    <location>
        <begin position="1"/>
        <end position="26"/>
    </location>
</feature>